<name>A0A401GNU5_9APHY</name>
<protein>
    <submittedName>
        <fullName evidence="12">GPI ethanolamine phosphate transferase 3</fullName>
    </submittedName>
</protein>
<dbReference type="SUPFAM" id="SSF53649">
    <property type="entry name" value="Alkaline phosphatase-like"/>
    <property type="match status" value="1"/>
</dbReference>
<feature type="transmembrane region" description="Helical" evidence="11">
    <location>
        <begin position="499"/>
        <end position="516"/>
    </location>
</feature>
<keyword evidence="8 11" id="KW-1133">Transmembrane helix</keyword>
<evidence type="ECO:0000256" key="10">
    <source>
        <dbReference type="ARBA" id="ARBA00023180"/>
    </source>
</evidence>
<keyword evidence="6 11" id="KW-0812">Transmembrane</keyword>
<dbReference type="STRING" id="139825.A0A401GNU5"/>
<keyword evidence="7" id="KW-0256">Endoplasmic reticulum</keyword>
<dbReference type="AlphaFoldDB" id="A0A401GNU5"/>
<feature type="transmembrane region" description="Helical" evidence="11">
    <location>
        <begin position="913"/>
        <end position="933"/>
    </location>
</feature>
<accession>A0A401GNU5</accession>
<dbReference type="OrthoDB" id="272139at2759"/>
<dbReference type="InterPro" id="IPR017850">
    <property type="entry name" value="Alkaline_phosphatase_core_sf"/>
</dbReference>
<dbReference type="InterPro" id="IPR002591">
    <property type="entry name" value="Phosphodiest/P_Trfase"/>
</dbReference>
<evidence type="ECO:0000313" key="12">
    <source>
        <dbReference type="EMBL" id="GBE83895.1"/>
    </source>
</evidence>
<evidence type="ECO:0000256" key="2">
    <source>
        <dbReference type="ARBA" id="ARBA00004687"/>
    </source>
</evidence>
<evidence type="ECO:0000313" key="13">
    <source>
        <dbReference type="Proteomes" id="UP000287166"/>
    </source>
</evidence>
<organism evidence="12 13">
    <name type="scientific">Sparassis crispa</name>
    <dbReference type="NCBI Taxonomy" id="139825"/>
    <lineage>
        <taxon>Eukaryota</taxon>
        <taxon>Fungi</taxon>
        <taxon>Dikarya</taxon>
        <taxon>Basidiomycota</taxon>
        <taxon>Agaricomycotina</taxon>
        <taxon>Agaricomycetes</taxon>
        <taxon>Polyporales</taxon>
        <taxon>Sparassidaceae</taxon>
        <taxon>Sparassis</taxon>
    </lineage>
</organism>
<gene>
    <name evidence="12" type="ORF">SCP_0509520</name>
</gene>
<feature type="transmembrane region" description="Helical" evidence="11">
    <location>
        <begin position="867"/>
        <end position="893"/>
    </location>
</feature>
<evidence type="ECO:0000256" key="8">
    <source>
        <dbReference type="ARBA" id="ARBA00022989"/>
    </source>
</evidence>
<keyword evidence="4" id="KW-0337">GPI-anchor biosynthesis</keyword>
<evidence type="ECO:0000256" key="1">
    <source>
        <dbReference type="ARBA" id="ARBA00004477"/>
    </source>
</evidence>
<dbReference type="InterPro" id="IPR037675">
    <property type="entry name" value="PIG-O_N"/>
</dbReference>
<keyword evidence="10" id="KW-0325">Glycoprotein</keyword>
<evidence type="ECO:0000256" key="5">
    <source>
        <dbReference type="ARBA" id="ARBA00022679"/>
    </source>
</evidence>
<feature type="transmembrane region" description="Helical" evidence="11">
    <location>
        <begin position="701"/>
        <end position="721"/>
    </location>
</feature>
<evidence type="ECO:0000256" key="4">
    <source>
        <dbReference type="ARBA" id="ARBA00022502"/>
    </source>
</evidence>
<keyword evidence="5 12" id="KW-0808">Transferase</keyword>
<feature type="transmembrane region" description="Helical" evidence="11">
    <location>
        <begin position="427"/>
        <end position="448"/>
    </location>
</feature>
<dbReference type="UniPathway" id="UPA00196"/>
<dbReference type="FunCoup" id="A0A401GNU5">
    <property type="interactions" value="151"/>
</dbReference>
<feature type="transmembrane region" description="Helical" evidence="11">
    <location>
        <begin position="468"/>
        <end position="487"/>
    </location>
</feature>
<comment type="pathway">
    <text evidence="2">Glycolipid biosynthesis; glycosylphosphatidylinositol-anchor biosynthesis.</text>
</comment>
<feature type="transmembrane region" description="Helical" evidence="11">
    <location>
        <begin position="742"/>
        <end position="765"/>
    </location>
</feature>
<evidence type="ECO:0000256" key="6">
    <source>
        <dbReference type="ARBA" id="ARBA00022692"/>
    </source>
</evidence>
<comment type="subcellular location">
    <subcellularLocation>
        <location evidence="1">Endoplasmic reticulum membrane</location>
        <topology evidence="1">Multi-pass membrane protein</topology>
    </subcellularLocation>
</comment>
<dbReference type="Gene3D" id="3.40.720.10">
    <property type="entry name" value="Alkaline Phosphatase, subunit A"/>
    <property type="match status" value="1"/>
</dbReference>
<evidence type="ECO:0000256" key="11">
    <source>
        <dbReference type="SAM" id="Phobius"/>
    </source>
</evidence>
<dbReference type="Proteomes" id="UP000287166">
    <property type="component" value="Unassembled WGS sequence"/>
</dbReference>
<feature type="transmembrane region" description="Helical" evidence="11">
    <location>
        <begin position="551"/>
        <end position="568"/>
    </location>
</feature>
<evidence type="ECO:0000256" key="9">
    <source>
        <dbReference type="ARBA" id="ARBA00023136"/>
    </source>
</evidence>
<dbReference type="InterPro" id="IPR039524">
    <property type="entry name" value="PIGO/GPI13"/>
</dbReference>
<dbReference type="Pfam" id="PF01663">
    <property type="entry name" value="Phosphodiest"/>
    <property type="match status" value="1"/>
</dbReference>
<keyword evidence="13" id="KW-1185">Reference proteome</keyword>
<feature type="transmembrane region" description="Helical" evidence="11">
    <location>
        <begin position="522"/>
        <end position="539"/>
    </location>
</feature>
<proteinExistence type="inferred from homology"/>
<reference evidence="12 13" key="1">
    <citation type="journal article" date="2018" name="Sci. Rep.">
        <title>Genome sequence of the cauliflower mushroom Sparassis crispa (Hanabiratake) and its association with beneficial usage.</title>
        <authorList>
            <person name="Kiyama R."/>
            <person name="Furutani Y."/>
            <person name="Kawaguchi K."/>
            <person name="Nakanishi T."/>
        </authorList>
    </citation>
    <scope>NUCLEOTIDE SEQUENCE [LARGE SCALE GENOMIC DNA]</scope>
</reference>
<dbReference type="GeneID" id="38780812"/>
<dbReference type="EMBL" id="BFAD01000005">
    <property type="protein sequence ID" value="GBE83895.1"/>
    <property type="molecule type" value="Genomic_DNA"/>
</dbReference>
<dbReference type="CDD" id="cd16023">
    <property type="entry name" value="GPI_EPT_3"/>
    <property type="match status" value="1"/>
</dbReference>
<dbReference type="GO" id="GO:0005789">
    <property type="term" value="C:endoplasmic reticulum membrane"/>
    <property type="evidence" value="ECO:0007669"/>
    <property type="project" value="UniProtKB-SubCell"/>
</dbReference>
<feature type="transmembrane region" description="Helical" evidence="11">
    <location>
        <begin position="622"/>
        <end position="639"/>
    </location>
</feature>
<dbReference type="GO" id="GO:0006506">
    <property type="term" value="P:GPI anchor biosynthetic process"/>
    <property type="evidence" value="ECO:0007669"/>
    <property type="project" value="UniProtKB-UniPathway"/>
</dbReference>
<keyword evidence="9 11" id="KW-0472">Membrane</keyword>
<feature type="transmembrane region" description="Helical" evidence="11">
    <location>
        <begin position="954"/>
        <end position="974"/>
    </location>
</feature>
<dbReference type="PANTHER" id="PTHR23071">
    <property type="entry name" value="PHOSPHATIDYLINOSITOL GLYCAN"/>
    <property type="match status" value="1"/>
</dbReference>
<dbReference type="PANTHER" id="PTHR23071:SF1">
    <property type="entry name" value="GPI ETHANOLAMINE PHOSPHATE TRANSFERASE 3"/>
    <property type="match status" value="1"/>
</dbReference>
<dbReference type="GO" id="GO:0051377">
    <property type="term" value="F:mannose-ethanolamine phosphotransferase activity"/>
    <property type="evidence" value="ECO:0007669"/>
    <property type="project" value="InterPro"/>
</dbReference>
<evidence type="ECO:0000256" key="3">
    <source>
        <dbReference type="ARBA" id="ARBA00008695"/>
    </source>
</evidence>
<comment type="caution">
    <text evidence="12">The sequence shown here is derived from an EMBL/GenBank/DDBJ whole genome shotgun (WGS) entry which is preliminary data.</text>
</comment>
<evidence type="ECO:0000256" key="7">
    <source>
        <dbReference type="ARBA" id="ARBA00022824"/>
    </source>
</evidence>
<feature type="transmembrane region" description="Helical" evidence="11">
    <location>
        <begin position="6"/>
        <end position="24"/>
    </location>
</feature>
<feature type="transmembrane region" description="Helical" evidence="11">
    <location>
        <begin position="651"/>
        <end position="674"/>
    </location>
</feature>
<dbReference type="InParanoid" id="A0A401GNU5"/>
<dbReference type="RefSeq" id="XP_027614808.1">
    <property type="nucleotide sequence ID" value="XM_027759007.1"/>
</dbReference>
<sequence length="987" mass="106422">MSFKGLSLLTWVFVVHLAAIYLYTRGFLLTRLSLSDTSSCPDGSCTLPPTHSRAVVLIIDALRFDFLSPDPPQPPSPHHHNVLRLPQELTAADPSRSLLFDAFADPPTTTLQRIKGLTTGSLPTFVDMGSNFGGASILEDSLIAQLRAADKKVAFMGDDTWTAVFPDAFAPGLCFPYDSFNVEDLHTVDAGVERHMLPLLADRSAPWDVLIGHFLGVDHVGHRVGPDHPTMHAKLAQMDAVLRRVVELLDEDTLLVVLGDHGMDRRGDHGGDGVLETSSALWVYSKGFPLTDPSALIPAEFLPRQTFPGAPAAHRVVQQIDLVPSLALLLGLPIPFNNLGTVIPELFWRDGTDFARAAAINAKQVKRYLDTYRASPSGGELDAVWAELESKWAAVANAGEMDALSAMKSYTREALAACRMLWAQFNVLLIVLGLVLLVVGTLAGFALFAKFGVLEDNWEDWAGKTRWWCVRGMAVGTILGFGASFPLQRLVKGVDALDCVLFGAPLVSCLIVIIMSRPKPSGFSLASLPLPLILHTLAFASNSFTVWEDRIITFLLLSCLVPFVRVGFTAPTGRLRNRILGFSAMFAVCVRLMAGSTVCREEQQPYCHVTFFASSTLPSPPLPVLLLLLPAAVALPWCMRRFLQISKSDKGIAGIVLPVIFPAVLAQGSAYWILEWLDSAEVLGPGFADILRLARTMLARSAMGTIVVLGLVLCWFIPLCLEISTNVDTSKPEGKREVTVVGFANAFGAPYLVFWCASFGLVYVVTQPTGQLVLCLAALAVLAYLEVVDSVHDVRALSAALASTQPSAVLTLGGVPRQAPSFAELTPLALLALHTFYRTGHQSVIASIQWKTAFVLTPTLTYPLSPLLVILNTFGPQFLLALSVPLVALWNVAPLPQPAASARVSGAAVRAGLGVMLYHATLLLGSAASSAWLRRHLMVWKVFAPRFMNAAATILAVDLAVLFGVGVGVARVAARVTKLFKGVPGSK</sequence>
<comment type="similarity">
    <text evidence="3">Belongs to the PIGG/PIGN/PIGO family. PIGO subfamily.</text>
</comment>